<dbReference type="Proteomes" id="UP000064920">
    <property type="component" value="Chromosome"/>
</dbReference>
<keyword evidence="2" id="KW-0732">Signal</keyword>
<dbReference type="AlphaFoldDB" id="A0A0P0A8M4"/>
<dbReference type="InterPro" id="IPR011990">
    <property type="entry name" value="TPR-like_helical_dom_sf"/>
</dbReference>
<evidence type="ECO:0000256" key="1">
    <source>
        <dbReference type="PROSITE-ProRule" id="PRU00339"/>
    </source>
</evidence>
<dbReference type="EMBL" id="CP012023">
    <property type="protein sequence ID" value="ALI54818.1"/>
    <property type="molecule type" value="Genomic_DNA"/>
</dbReference>
<feature type="signal peptide" evidence="2">
    <location>
        <begin position="1"/>
        <end position="29"/>
    </location>
</feature>
<proteinExistence type="predicted"/>
<dbReference type="PATRIC" id="fig|1397108.4.peg.900"/>
<evidence type="ECO:0000256" key="2">
    <source>
        <dbReference type="SAM" id="SignalP"/>
    </source>
</evidence>
<evidence type="ECO:0000313" key="3">
    <source>
        <dbReference type="EMBL" id="ALI54818.1"/>
    </source>
</evidence>
<organism evidence="3 4">
    <name type="scientific">Celeribacter marinus</name>
    <dbReference type="NCBI Taxonomy" id="1397108"/>
    <lineage>
        <taxon>Bacteria</taxon>
        <taxon>Pseudomonadati</taxon>
        <taxon>Pseudomonadota</taxon>
        <taxon>Alphaproteobacteria</taxon>
        <taxon>Rhodobacterales</taxon>
        <taxon>Roseobacteraceae</taxon>
        <taxon>Celeribacter</taxon>
    </lineage>
</organism>
<evidence type="ECO:0000313" key="4">
    <source>
        <dbReference type="Proteomes" id="UP000064920"/>
    </source>
</evidence>
<dbReference type="STRING" id="1397108.IMCC12053_870"/>
<dbReference type="SMART" id="SM00028">
    <property type="entry name" value="TPR"/>
    <property type="match status" value="2"/>
</dbReference>
<keyword evidence="1" id="KW-0802">TPR repeat</keyword>
<dbReference type="PROSITE" id="PS50005">
    <property type="entry name" value="TPR"/>
    <property type="match status" value="1"/>
</dbReference>
<dbReference type="SUPFAM" id="SSF48452">
    <property type="entry name" value="TPR-like"/>
    <property type="match status" value="1"/>
</dbReference>
<keyword evidence="4" id="KW-1185">Reference proteome</keyword>
<dbReference type="OrthoDB" id="9815010at2"/>
<dbReference type="InterPro" id="IPR019734">
    <property type="entry name" value="TPR_rpt"/>
</dbReference>
<dbReference type="Gene3D" id="1.25.40.10">
    <property type="entry name" value="Tetratricopeptide repeat domain"/>
    <property type="match status" value="1"/>
</dbReference>
<feature type="repeat" description="TPR" evidence="1">
    <location>
        <begin position="69"/>
        <end position="102"/>
    </location>
</feature>
<protein>
    <submittedName>
        <fullName evidence="3">Uncharacterized protein</fullName>
    </submittedName>
</protein>
<feature type="chain" id="PRO_5006042226" evidence="2">
    <location>
        <begin position="30"/>
        <end position="189"/>
    </location>
</feature>
<sequence>MMWFQQYLKCAVASVSVSAVLCAAMPAAAVDAARLDDLFARLPQAHAGEAAQIEDEIALELARSGSDAMDLLLERGRAALAMGDFRSAIEHFTALIDHAPDFAEGYNGRATAYYMVGLYGPSMQDIGRVLTVEPRHFGALSGLALILEATDGAAKSLEVLYAIREVHPHMTGLSDRIARLELHLEGTAL</sequence>
<dbReference type="KEGG" id="cmar:IMCC12053_870"/>
<name>A0A0P0A8M4_9RHOB</name>
<accession>A0A0P0A8M4</accession>
<gene>
    <name evidence="3" type="ORF">IMCC12053_870</name>
</gene>
<reference evidence="3 4" key="1">
    <citation type="submission" date="2015-05" db="EMBL/GenBank/DDBJ databases">
        <authorList>
            <person name="Wang D.B."/>
            <person name="Wang M."/>
        </authorList>
    </citation>
    <scope>NUCLEOTIDE SEQUENCE [LARGE SCALE GENOMIC DNA]</scope>
    <source>
        <strain evidence="3 4">IMCC 12053</strain>
    </source>
</reference>